<dbReference type="AlphaFoldDB" id="A0A2X0K540"/>
<keyword evidence="2" id="KW-1185">Reference proteome</keyword>
<protein>
    <submittedName>
        <fullName evidence="1">Uncharacterized protein</fullName>
    </submittedName>
</protein>
<accession>A0A2X0K540</accession>
<dbReference type="Proteomes" id="UP000248889">
    <property type="component" value="Unassembled WGS sequence"/>
</dbReference>
<dbReference type="OrthoDB" id="4246678at2"/>
<dbReference type="RefSeq" id="WP_111505046.1">
    <property type="nucleotide sequence ID" value="NZ_QKYN01000110.1"/>
</dbReference>
<evidence type="ECO:0000313" key="1">
    <source>
        <dbReference type="EMBL" id="RAG82679.1"/>
    </source>
</evidence>
<sequence length="115" mass="12558">MNSHGPVGALREIEMGLSDPAELPRLRAWLRAQGVVDVRYRAVAPAPGEVGGVDVLSVLAGSNVLTAAVRTLPDFLRSRRSRLHATVRIGEQEIELELENVEEALRLAERLLGEQ</sequence>
<dbReference type="Pfam" id="PF19953">
    <property type="entry name" value="EACC1"/>
    <property type="match status" value="1"/>
</dbReference>
<evidence type="ECO:0000313" key="2">
    <source>
        <dbReference type="Proteomes" id="UP000248889"/>
    </source>
</evidence>
<comment type="caution">
    <text evidence="1">The sequence shown here is derived from an EMBL/GenBank/DDBJ whole genome shotgun (WGS) entry which is preliminary data.</text>
</comment>
<name>A0A2X0K540_9ACTN</name>
<proteinExistence type="predicted"/>
<reference evidence="1 2" key="1">
    <citation type="submission" date="2018-06" db="EMBL/GenBank/DDBJ databases">
        <title>Streptacidiphilus pinicola sp. nov., isolated from pine grove soil.</title>
        <authorList>
            <person name="Roh S.G."/>
            <person name="Park S."/>
            <person name="Kim M.-K."/>
            <person name="Yun B.-R."/>
            <person name="Park J."/>
            <person name="Kim M.J."/>
            <person name="Kim Y.S."/>
            <person name="Kim S.B."/>
        </authorList>
    </citation>
    <scope>NUCLEOTIDE SEQUENCE [LARGE SCALE GENOMIC DNA]</scope>
    <source>
        <strain evidence="1 2">MMS16-CNU450</strain>
    </source>
</reference>
<organism evidence="1 2">
    <name type="scientific">Streptacidiphilus pinicola</name>
    <dbReference type="NCBI Taxonomy" id="2219663"/>
    <lineage>
        <taxon>Bacteria</taxon>
        <taxon>Bacillati</taxon>
        <taxon>Actinomycetota</taxon>
        <taxon>Actinomycetes</taxon>
        <taxon>Kitasatosporales</taxon>
        <taxon>Streptomycetaceae</taxon>
        <taxon>Streptacidiphilus</taxon>
    </lineage>
</organism>
<dbReference type="InterPro" id="IPR045428">
    <property type="entry name" value="EACC1"/>
</dbReference>
<gene>
    <name evidence="1" type="ORF">DN069_26550</name>
</gene>
<dbReference type="EMBL" id="QKYN01000110">
    <property type="protein sequence ID" value="RAG82679.1"/>
    <property type="molecule type" value="Genomic_DNA"/>
</dbReference>